<evidence type="ECO:0000256" key="2">
    <source>
        <dbReference type="ARBA" id="ARBA00022741"/>
    </source>
</evidence>
<dbReference type="Pfam" id="PF00271">
    <property type="entry name" value="Helicase_C"/>
    <property type="match status" value="1"/>
</dbReference>
<dbReference type="AlphaFoldDB" id="A0AAD6CZV5"/>
<evidence type="ECO:0000313" key="11">
    <source>
        <dbReference type="EMBL" id="KAJ5543899.1"/>
    </source>
</evidence>
<dbReference type="GO" id="GO:0005737">
    <property type="term" value="C:cytoplasm"/>
    <property type="evidence" value="ECO:0007669"/>
    <property type="project" value="TreeGrafter"/>
</dbReference>
<dbReference type="EC" id="5.6.2.4" evidence="7"/>
<evidence type="ECO:0000256" key="1">
    <source>
        <dbReference type="ARBA" id="ARBA00005446"/>
    </source>
</evidence>
<dbReference type="GO" id="GO:0016787">
    <property type="term" value="F:hydrolase activity"/>
    <property type="evidence" value="ECO:0007669"/>
    <property type="project" value="UniProtKB-KW"/>
</dbReference>
<reference evidence="11 12" key="1">
    <citation type="journal article" date="2023" name="IMA Fungus">
        <title>Comparative genomic study of the Penicillium genus elucidates a diverse pangenome and 15 lateral gene transfer events.</title>
        <authorList>
            <person name="Petersen C."/>
            <person name="Sorensen T."/>
            <person name="Nielsen M.R."/>
            <person name="Sondergaard T.E."/>
            <person name="Sorensen J.L."/>
            <person name="Fitzpatrick D.A."/>
            <person name="Frisvad J.C."/>
            <person name="Nielsen K.L."/>
        </authorList>
    </citation>
    <scope>NUCLEOTIDE SEQUENCE [LARGE SCALE GENOMIC DNA]</scope>
    <source>
        <strain evidence="11 12">IBT 35679</strain>
    </source>
</reference>
<evidence type="ECO:0000256" key="8">
    <source>
        <dbReference type="SAM" id="MobiDB-lite"/>
    </source>
</evidence>
<dbReference type="GO" id="GO:0043138">
    <property type="term" value="F:3'-5' DNA helicase activity"/>
    <property type="evidence" value="ECO:0007669"/>
    <property type="project" value="UniProtKB-EC"/>
</dbReference>
<comment type="caution">
    <text evidence="11">The sequence shown here is derived from an EMBL/GenBank/DDBJ whole genome shotgun (WGS) entry which is preliminary data.</text>
</comment>
<comment type="similarity">
    <text evidence="1">Belongs to the helicase family. RecQ subfamily.</text>
</comment>
<dbReference type="PROSITE" id="PS51192">
    <property type="entry name" value="HELICASE_ATP_BIND_1"/>
    <property type="match status" value="1"/>
</dbReference>
<dbReference type="SMART" id="SM00487">
    <property type="entry name" value="DEXDc"/>
    <property type="match status" value="1"/>
</dbReference>
<dbReference type="PROSITE" id="PS51194">
    <property type="entry name" value="HELICASE_CTER"/>
    <property type="match status" value="1"/>
</dbReference>
<feature type="domain" description="Helicase ATP-binding" evidence="9">
    <location>
        <begin position="42"/>
        <end position="232"/>
    </location>
</feature>
<evidence type="ECO:0000256" key="6">
    <source>
        <dbReference type="ARBA" id="ARBA00034617"/>
    </source>
</evidence>
<dbReference type="Proteomes" id="UP001220324">
    <property type="component" value="Unassembled WGS sequence"/>
</dbReference>
<dbReference type="InterPro" id="IPR001650">
    <property type="entry name" value="Helicase_C-like"/>
</dbReference>
<evidence type="ECO:0000259" key="9">
    <source>
        <dbReference type="PROSITE" id="PS51192"/>
    </source>
</evidence>
<dbReference type="InterPro" id="IPR027417">
    <property type="entry name" value="P-loop_NTPase"/>
</dbReference>
<organism evidence="11 12">
    <name type="scientific">Penicillium frequentans</name>
    <dbReference type="NCBI Taxonomy" id="3151616"/>
    <lineage>
        <taxon>Eukaryota</taxon>
        <taxon>Fungi</taxon>
        <taxon>Dikarya</taxon>
        <taxon>Ascomycota</taxon>
        <taxon>Pezizomycotina</taxon>
        <taxon>Eurotiomycetes</taxon>
        <taxon>Eurotiomycetidae</taxon>
        <taxon>Eurotiales</taxon>
        <taxon>Aspergillaceae</taxon>
        <taxon>Penicillium</taxon>
    </lineage>
</organism>
<dbReference type="SMART" id="SM00490">
    <property type="entry name" value="HELICc"/>
    <property type="match status" value="1"/>
</dbReference>
<gene>
    <name evidence="11" type="ORF">N7494_005178</name>
</gene>
<dbReference type="PANTHER" id="PTHR13710">
    <property type="entry name" value="DNA HELICASE RECQ FAMILY MEMBER"/>
    <property type="match status" value="1"/>
</dbReference>
<dbReference type="GO" id="GO:0000724">
    <property type="term" value="P:double-strand break repair via homologous recombination"/>
    <property type="evidence" value="ECO:0007669"/>
    <property type="project" value="TreeGrafter"/>
</dbReference>
<feature type="region of interest" description="Disordered" evidence="8">
    <location>
        <begin position="599"/>
        <end position="649"/>
    </location>
</feature>
<feature type="domain" description="Helicase C-terminal" evidence="10">
    <location>
        <begin position="272"/>
        <end position="444"/>
    </location>
</feature>
<accession>A0AAD6CZV5</accession>
<dbReference type="InterPro" id="IPR014001">
    <property type="entry name" value="Helicase_ATP-bd"/>
</dbReference>
<keyword evidence="3" id="KW-0067">ATP-binding</keyword>
<evidence type="ECO:0000256" key="3">
    <source>
        <dbReference type="ARBA" id="ARBA00022840"/>
    </source>
</evidence>
<keyword evidence="11" id="KW-0378">Hydrolase</keyword>
<feature type="compositionally biased region" description="Basic and acidic residues" evidence="8">
    <location>
        <begin position="633"/>
        <end position="649"/>
    </location>
</feature>
<dbReference type="Pfam" id="PF00270">
    <property type="entry name" value="DEAD"/>
    <property type="match status" value="1"/>
</dbReference>
<dbReference type="GO" id="GO:0009378">
    <property type="term" value="F:four-way junction helicase activity"/>
    <property type="evidence" value="ECO:0007669"/>
    <property type="project" value="TreeGrafter"/>
</dbReference>
<dbReference type="SUPFAM" id="SSF52540">
    <property type="entry name" value="P-loop containing nucleoside triphosphate hydrolases"/>
    <property type="match status" value="1"/>
</dbReference>
<evidence type="ECO:0000256" key="7">
    <source>
        <dbReference type="ARBA" id="ARBA00034808"/>
    </source>
</evidence>
<name>A0AAD6CZV5_9EURO</name>
<protein>
    <recommendedName>
        <fullName evidence="7">DNA 3'-5' helicase</fullName>
        <ecNumber evidence="7">5.6.2.4</ecNumber>
    </recommendedName>
</protein>
<dbReference type="GO" id="GO:0003677">
    <property type="term" value="F:DNA binding"/>
    <property type="evidence" value="ECO:0007669"/>
    <property type="project" value="UniProtKB-KW"/>
</dbReference>
<dbReference type="InterPro" id="IPR011545">
    <property type="entry name" value="DEAD/DEAH_box_helicase_dom"/>
</dbReference>
<evidence type="ECO:0000313" key="12">
    <source>
        <dbReference type="Proteomes" id="UP001220324"/>
    </source>
</evidence>
<keyword evidence="12" id="KW-1185">Reference proteome</keyword>
<evidence type="ECO:0000256" key="5">
    <source>
        <dbReference type="ARBA" id="ARBA00023235"/>
    </source>
</evidence>
<evidence type="ECO:0000256" key="4">
    <source>
        <dbReference type="ARBA" id="ARBA00023125"/>
    </source>
</evidence>
<keyword evidence="4" id="KW-0238">DNA-binding</keyword>
<comment type="catalytic activity">
    <reaction evidence="6">
        <text>Couples ATP hydrolysis with the unwinding of duplex DNA by translocating in the 3'-5' direction.</text>
        <dbReference type="EC" id="5.6.2.4"/>
    </reaction>
</comment>
<keyword evidence="5" id="KW-0413">Isomerase</keyword>
<keyword evidence="2" id="KW-0547">Nucleotide-binding</keyword>
<sequence length="649" mass="73596">MPVKSNAESFMPEDPPSAEKLRDLLHRLHGFQPRPDQVEAIKTLAIDQRDLILIARTGWGKSMIFQSVPALRTGGIALLIMPLNLLEEDQAASIKKISGCVPCILNSKSNNAQVRQRIMNGEFTHSKLHPAAVAQRPTNGRILVLLGPEIALSDKFAELLRHREFHQRLVLVAIDELHVVQQWGGDWRKHYSRIGVLRHRIDKRVPWFGTSASLDPTMLQDVIQLAGFQDEVEVMKTTIDRPDISLSIRRIEHSIASFHDLSFLFDEAVTAPGQVSMSQIPKTIVYMDSIAQIEAAEFQMIEWLVRLGCQRALASAAIQAYHSQLADFDKRRIFVDFCRSDRGQGGPAIHRIILATDAMGMGIDNPDIRRVIQWKQPSSMCTLFQRAGRAARGSGYMGDFLWLVDSWCFEPMEDQADASRKAKLERVRRAQLDPGLRGLINTRGCIRKCALNFFGESMTDCQRPGPLACCTGCSQVDILPRPRKQEQQLRKSKVPNWARLRARTDLIQWRRTMAAQLFHTSFLQDEDAHEALMPTHLLDNLARDGYHIHTIDDLRDRIGGKWIWLERFGEEVVKTIRAAGVTKGVDIRAIAAARAAKTGDERQALQQRDANRAFRPYRGQPPITPSQKRQKKTDRIESSRVLQREEIYG</sequence>
<proteinExistence type="inferred from homology"/>
<dbReference type="GO" id="GO:0005694">
    <property type="term" value="C:chromosome"/>
    <property type="evidence" value="ECO:0007669"/>
    <property type="project" value="TreeGrafter"/>
</dbReference>
<dbReference type="GO" id="GO:0005524">
    <property type="term" value="F:ATP binding"/>
    <property type="evidence" value="ECO:0007669"/>
    <property type="project" value="UniProtKB-KW"/>
</dbReference>
<evidence type="ECO:0000259" key="10">
    <source>
        <dbReference type="PROSITE" id="PS51194"/>
    </source>
</evidence>
<dbReference type="PANTHER" id="PTHR13710:SF105">
    <property type="entry name" value="ATP-DEPENDENT DNA HELICASE Q1"/>
    <property type="match status" value="1"/>
</dbReference>
<dbReference type="EMBL" id="JAQIZZ010000004">
    <property type="protein sequence ID" value="KAJ5543899.1"/>
    <property type="molecule type" value="Genomic_DNA"/>
</dbReference>
<dbReference type="Gene3D" id="3.40.50.300">
    <property type="entry name" value="P-loop containing nucleotide triphosphate hydrolases"/>
    <property type="match status" value="2"/>
</dbReference>